<organism evidence="1 2">
    <name type="scientific">Panagrolaimus davidi</name>
    <dbReference type="NCBI Taxonomy" id="227884"/>
    <lineage>
        <taxon>Eukaryota</taxon>
        <taxon>Metazoa</taxon>
        <taxon>Ecdysozoa</taxon>
        <taxon>Nematoda</taxon>
        <taxon>Chromadorea</taxon>
        <taxon>Rhabditida</taxon>
        <taxon>Tylenchina</taxon>
        <taxon>Panagrolaimomorpha</taxon>
        <taxon>Panagrolaimoidea</taxon>
        <taxon>Panagrolaimidae</taxon>
        <taxon>Panagrolaimus</taxon>
    </lineage>
</organism>
<reference evidence="2" key="1">
    <citation type="submission" date="2022-11" db="UniProtKB">
        <authorList>
            <consortium name="WormBaseParasite"/>
        </authorList>
    </citation>
    <scope>IDENTIFICATION</scope>
</reference>
<name>A0A914QPG2_9BILA</name>
<accession>A0A914QPG2</accession>
<sequence>MEFNFPLSLVSNLNTLTSPTKHVCVLELYEALASKPKIYDTVIHEPEYVRKTKELKAEISNNIRLIQQILSDVQPYKVTLYENERCIATLDEISKNSQYFSKKIKFATLFFSSFWNYSIIYG</sequence>
<protein>
    <submittedName>
        <fullName evidence="2">Uncharacterized protein</fullName>
    </submittedName>
</protein>
<evidence type="ECO:0000313" key="2">
    <source>
        <dbReference type="WBParaSite" id="PDA_v2.g3378.t1"/>
    </source>
</evidence>
<dbReference type="AlphaFoldDB" id="A0A914QPG2"/>
<evidence type="ECO:0000313" key="1">
    <source>
        <dbReference type="Proteomes" id="UP000887578"/>
    </source>
</evidence>
<dbReference type="Proteomes" id="UP000887578">
    <property type="component" value="Unplaced"/>
</dbReference>
<dbReference type="WBParaSite" id="PDA_v2.g3378.t1">
    <property type="protein sequence ID" value="PDA_v2.g3378.t1"/>
    <property type="gene ID" value="PDA_v2.g3378"/>
</dbReference>
<keyword evidence="1" id="KW-1185">Reference proteome</keyword>
<proteinExistence type="predicted"/>